<evidence type="ECO:0000256" key="12">
    <source>
        <dbReference type="RuleBase" id="RU362085"/>
    </source>
</evidence>
<evidence type="ECO:0000256" key="3">
    <source>
        <dbReference type="ARBA" id="ARBA00022705"/>
    </source>
</evidence>
<gene>
    <name evidence="14" type="ORF">J2X09_005264</name>
</gene>
<feature type="domain" description="SF4 helicase" evidence="13">
    <location>
        <begin position="200"/>
        <end position="469"/>
    </location>
</feature>
<dbReference type="EMBL" id="JAVDWE010000028">
    <property type="protein sequence ID" value="MDR7097488.1"/>
    <property type="molecule type" value="Genomic_DNA"/>
</dbReference>
<keyword evidence="6 12" id="KW-0347">Helicase</keyword>
<dbReference type="InterPro" id="IPR003593">
    <property type="entry name" value="AAA+_ATPase"/>
</dbReference>
<dbReference type="EC" id="5.6.2.3" evidence="11 12"/>
<comment type="catalytic activity">
    <reaction evidence="10 12">
        <text>ATP + H2O = ADP + phosphate + H(+)</text>
        <dbReference type="Rhea" id="RHEA:13065"/>
        <dbReference type="ChEBI" id="CHEBI:15377"/>
        <dbReference type="ChEBI" id="CHEBI:15378"/>
        <dbReference type="ChEBI" id="CHEBI:30616"/>
        <dbReference type="ChEBI" id="CHEBI:43474"/>
        <dbReference type="ChEBI" id="CHEBI:456216"/>
        <dbReference type="EC" id="5.6.2.3"/>
    </reaction>
</comment>
<dbReference type="SUPFAM" id="SSF52540">
    <property type="entry name" value="P-loop containing nucleoside triphosphate hydrolases"/>
    <property type="match status" value="1"/>
</dbReference>
<dbReference type="NCBIfam" id="TIGR00665">
    <property type="entry name" value="DnaB"/>
    <property type="match status" value="1"/>
</dbReference>
<keyword evidence="15" id="KW-1185">Reference proteome</keyword>
<dbReference type="SMART" id="SM00382">
    <property type="entry name" value="AAA"/>
    <property type="match status" value="1"/>
</dbReference>
<dbReference type="Gene3D" id="3.40.50.300">
    <property type="entry name" value="P-loop containing nucleotide triphosphate hydrolases"/>
    <property type="match status" value="1"/>
</dbReference>
<dbReference type="SUPFAM" id="SSF48024">
    <property type="entry name" value="N-terminal domain of DnaB helicase"/>
    <property type="match status" value="1"/>
</dbReference>
<evidence type="ECO:0000313" key="15">
    <source>
        <dbReference type="Proteomes" id="UP001265550"/>
    </source>
</evidence>
<keyword evidence="8 12" id="KW-0238">DNA-binding</keyword>
<evidence type="ECO:0000256" key="10">
    <source>
        <dbReference type="ARBA" id="ARBA00048954"/>
    </source>
</evidence>
<dbReference type="PROSITE" id="PS51199">
    <property type="entry name" value="SF4_HELICASE"/>
    <property type="match status" value="1"/>
</dbReference>
<protein>
    <recommendedName>
        <fullName evidence="11 12">Replicative DNA helicase</fullName>
        <ecNumber evidence="11 12">5.6.2.3</ecNumber>
    </recommendedName>
</protein>
<keyword evidence="2 12" id="KW-0639">Primosome</keyword>
<evidence type="ECO:0000256" key="8">
    <source>
        <dbReference type="ARBA" id="ARBA00023125"/>
    </source>
</evidence>
<organism evidence="14 15">
    <name type="scientific">Hydrogenophaga laconesensis</name>
    <dbReference type="NCBI Taxonomy" id="1805971"/>
    <lineage>
        <taxon>Bacteria</taxon>
        <taxon>Pseudomonadati</taxon>
        <taxon>Pseudomonadota</taxon>
        <taxon>Betaproteobacteria</taxon>
        <taxon>Burkholderiales</taxon>
        <taxon>Comamonadaceae</taxon>
        <taxon>Hydrogenophaga</taxon>
    </lineage>
</organism>
<dbReference type="InterPro" id="IPR007692">
    <property type="entry name" value="DNA_helicase_DnaB"/>
</dbReference>
<evidence type="ECO:0000256" key="2">
    <source>
        <dbReference type="ARBA" id="ARBA00022515"/>
    </source>
</evidence>
<evidence type="ECO:0000256" key="4">
    <source>
        <dbReference type="ARBA" id="ARBA00022741"/>
    </source>
</evidence>
<dbReference type="Pfam" id="PF00772">
    <property type="entry name" value="DnaB"/>
    <property type="match status" value="1"/>
</dbReference>
<evidence type="ECO:0000256" key="7">
    <source>
        <dbReference type="ARBA" id="ARBA00022840"/>
    </source>
</evidence>
<evidence type="ECO:0000256" key="1">
    <source>
        <dbReference type="ARBA" id="ARBA00008428"/>
    </source>
</evidence>
<keyword evidence="5 12" id="KW-0378">Hydrolase</keyword>
<dbReference type="InterPro" id="IPR007694">
    <property type="entry name" value="DNA_helicase_DnaB-like_C"/>
</dbReference>
<dbReference type="CDD" id="cd00984">
    <property type="entry name" value="DnaB_C"/>
    <property type="match status" value="1"/>
</dbReference>
<evidence type="ECO:0000256" key="9">
    <source>
        <dbReference type="ARBA" id="ARBA00023235"/>
    </source>
</evidence>
<comment type="function">
    <text evidence="12">The main replicative DNA helicase, it participates in initiation and elongation during chromosome replication. Travels ahead of the DNA replisome, separating dsDNA into templates for DNA synthesis. A processive ATP-dependent 5'-3' DNA helicase it has DNA-dependent ATPase activity.</text>
</comment>
<keyword evidence="4 12" id="KW-0547">Nucleotide-binding</keyword>
<dbReference type="PANTHER" id="PTHR30153:SF2">
    <property type="entry name" value="REPLICATIVE DNA HELICASE"/>
    <property type="match status" value="1"/>
</dbReference>
<comment type="caution">
    <text evidence="14">The sequence shown here is derived from an EMBL/GenBank/DDBJ whole genome shotgun (WGS) entry which is preliminary data.</text>
</comment>
<keyword evidence="9" id="KW-0413">Isomerase</keyword>
<evidence type="ECO:0000259" key="13">
    <source>
        <dbReference type="PROSITE" id="PS51199"/>
    </source>
</evidence>
<dbReference type="GO" id="GO:0003678">
    <property type="term" value="F:DNA helicase activity"/>
    <property type="evidence" value="ECO:0007669"/>
    <property type="project" value="UniProtKB-EC"/>
</dbReference>
<dbReference type="InterPro" id="IPR027417">
    <property type="entry name" value="P-loop_NTPase"/>
</dbReference>
<accession>A0ABU1VJ27</accession>
<evidence type="ECO:0000256" key="11">
    <source>
        <dbReference type="NCBIfam" id="TIGR00665"/>
    </source>
</evidence>
<dbReference type="InterPro" id="IPR016136">
    <property type="entry name" value="DNA_helicase_N/primase_C"/>
</dbReference>
<evidence type="ECO:0000256" key="5">
    <source>
        <dbReference type="ARBA" id="ARBA00022801"/>
    </source>
</evidence>
<sequence>MNIPWDNLNDFEPGALNQNSTSERTITVPHSLQAEQSLLGALLMNNRMHDHIDGVLDEHDFYRHEHRIVFVALVELITSGREGDVVTVYEHLVAKGLAQGIGGIPFLNTLAQYVPSVANIRRYAEIIREQAVLRKLLIASAEISDSVFNREGREVDVLIDEAEQKIFGIGEEGGQRATGPVAMSKLIMSVMDRVQARSEAQSDVTGIATGFRDIDRMTAGMQEGDLIVIAARPSIGKTAFAVNIAEHVARIQKLPVVIFSLEMGANQLADRLTCSMGRIDASRFRTGKLTDEDWLRFSEAAEEMARMPLHIDETVSITPSLIRSNSRRLAREHGKLGLIVIDYLQLMSSNAGAHAENRATELADISRGLKMLAKELRCPVIALSQLNRSVEARVDKRPMMSDIRESGAIEQDADTIMFLYRDEYYSKDACEEPGVAEVIIGKQRNGPTGTVKLAFISSLTRFESLARAT</sequence>
<dbReference type="Pfam" id="PF03796">
    <property type="entry name" value="DnaB_C"/>
    <property type="match status" value="1"/>
</dbReference>
<reference evidence="14 15" key="1">
    <citation type="submission" date="2023-07" db="EMBL/GenBank/DDBJ databases">
        <title>Sorghum-associated microbial communities from plants grown in Nebraska, USA.</title>
        <authorList>
            <person name="Schachtman D."/>
        </authorList>
    </citation>
    <scope>NUCLEOTIDE SEQUENCE [LARGE SCALE GENOMIC DNA]</scope>
    <source>
        <strain evidence="14 15">BE240</strain>
    </source>
</reference>
<keyword evidence="3 12" id="KW-0235">DNA replication</keyword>
<evidence type="ECO:0000313" key="14">
    <source>
        <dbReference type="EMBL" id="MDR7097488.1"/>
    </source>
</evidence>
<dbReference type="Gene3D" id="1.10.860.10">
    <property type="entry name" value="DNAb Helicase, Chain A"/>
    <property type="match status" value="1"/>
</dbReference>
<dbReference type="GO" id="GO:0016787">
    <property type="term" value="F:hydrolase activity"/>
    <property type="evidence" value="ECO:0007669"/>
    <property type="project" value="UniProtKB-KW"/>
</dbReference>
<comment type="similarity">
    <text evidence="1 12">Belongs to the helicase family. DnaB subfamily.</text>
</comment>
<keyword evidence="7 12" id="KW-0067">ATP-binding</keyword>
<name>A0ABU1VJ27_9BURK</name>
<dbReference type="NCBIfam" id="NF004384">
    <property type="entry name" value="PRK05748.1"/>
    <property type="match status" value="1"/>
</dbReference>
<dbReference type="InterPro" id="IPR007693">
    <property type="entry name" value="DNA_helicase_DnaB-like_N"/>
</dbReference>
<dbReference type="PANTHER" id="PTHR30153">
    <property type="entry name" value="REPLICATIVE DNA HELICASE DNAB"/>
    <property type="match status" value="1"/>
</dbReference>
<evidence type="ECO:0000256" key="6">
    <source>
        <dbReference type="ARBA" id="ARBA00022806"/>
    </source>
</evidence>
<dbReference type="RefSeq" id="WP_204735878.1">
    <property type="nucleotide sequence ID" value="NZ_JAVDWE010000028.1"/>
</dbReference>
<proteinExistence type="inferred from homology"/>
<dbReference type="Proteomes" id="UP001265550">
    <property type="component" value="Unassembled WGS sequence"/>
</dbReference>
<dbReference type="InterPro" id="IPR036185">
    <property type="entry name" value="DNA_heli_DnaB-like_N_sf"/>
</dbReference>